<accession>A0A9W4J9F1</accession>
<keyword evidence="3 5" id="KW-0378">Hydrolase</keyword>
<dbReference type="OrthoDB" id="96314at2759"/>
<feature type="modified residue" description="3-oxoalanine (Cys)" evidence="6">
    <location>
        <position position="72"/>
    </location>
</feature>
<evidence type="ECO:0000256" key="7">
    <source>
        <dbReference type="SAM" id="SignalP"/>
    </source>
</evidence>
<evidence type="ECO:0000256" key="5">
    <source>
        <dbReference type="PIRNR" id="PIRNR000972"/>
    </source>
</evidence>
<evidence type="ECO:0000256" key="1">
    <source>
        <dbReference type="ARBA" id="ARBA00008779"/>
    </source>
</evidence>
<dbReference type="CDD" id="cd16147">
    <property type="entry name" value="G6S"/>
    <property type="match status" value="1"/>
</dbReference>
<evidence type="ECO:0000256" key="3">
    <source>
        <dbReference type="ARBA" id="ARBA00022801"/>
    </source>
</evidence>
<dbReference type="GO" id="GO:0018958">
    <property type="term" value="P:phenol-containing compound metabolic process"/>
    <property type="evidence" value="ECO:0007669"/>
    <property type="project" value="InterPro"/>
</dbReference>
<comment type="caution">
    <text evidence="9">The sequence shown here is derived from an EMBL/GenBank/DDBJ whole genome shotgun (WGS) entry which is preliminary data.</text>
</comment>
<dbReference type="GO" id="GO:0004065">
    <property type="term" value="F:arylsulfatase activity"/>
    <property type="evidence" value="ECO:0007669"/>
    <property type="project" value="UniProtKB-UniRule"/>
</dbReference>
<protein>
    <recommendedName>
        <fullName evidence="5">Arylsulfatase</fullName>
        <shortName evidence="5">AS</shortName>
        <ecNumber evidence="5">3.1.6.1</ecNumber>
    </recommendedName>
    <alternativeName>
        <fullName evidence="5">Aryl-sulfate sulphohydrolase</fullName>
    </alternativeName>
</protein>
<dbReference type="InterPro" id="IPR024607">
    <property type="entry name" value="Sulfatase_CS"/>
</dbReference>
<dbReference type="AlphaFoldDB" id="A0A9W4J9F1"/>
<evidence type="ECO:0000256" key="6">
    <source>
        <dbReference type="PIRSR" id="PIRSR000972-50"/>
    </source>
</evidence>
<proteinExistence type="inferred from homology"/>
<comment type="similarity">
    <text evidence="1 5">Belongs to the sulfatase family.</text>
</comment>
<organism evidence="9 10">
    <name type="scientific">Penicillium salamii</name>
    <dbReference type="NCBI Taxonomy" id="1612424"/>
    <lineage>
        <taxon>Eukaryota</taxon>
        <taxon>Fungi</taxon>
        <taxon>Dikarya</taxon>
        <taxon>Ascomycota</taxon>
        <taxon>Pezizomycotina</taxon>
        <taxon>Eurotiomycetes</taxon>
        <taxon>Eurotiomycetidae</taxon>
        <taxon>Eurotiales</taxon>
        <taxon>Aspergillaceae</taxon>
        <taxon>Penicillium</taxon>
    </lineage>
</organism>
<keyword evidence="4" id="KW-0325">Glycoprotein</keyword>
<dbReference type="FunFam" id="3.40.720.10:FF:000051">
    <property type="entry name" value="Arylsulfatase"/>
    <property type="match status" value="1"/>
</dbReference>
<dbReference type="InterPro" id="IPR000917">
    <property type="entry name" value="Sulfatase_N"/>
</dbReference>
<gene>
    <name evidence="9" type="ORF">PSALAMII_LOCUS6280</name>
</gene>
<comment type="PTM">
    <text evidence="6">The conversion to 3-oxoalanine (also known as C-formylglycine, FGly), of a serine or cysteine residue in prokaryotes and of a cysteine residue in eukaryotes, is critical for catalytic activity.</text>
</comment>
<feature type="chain" id="PRO_5040914162" description="Arylsulfatase" evidence="7">
    <location>
        <begin position="26"/>
        <end position="580"/>
    </location>
</feature>
<evidence type="ECO:0000313" key="10">
    <source>
        <dbReference type="Proteomes" id="UP001152646"/>
    </source>
</evidence>
<feature type="domain" description="Sulfatase N-terminal" evidence="8">
    <location>
        <begin position="28"/>
        <end position="377"/>
    </location>
</feature>
<evidence type="ECO:0000259" key="8">
    <source>
        <dbReference type="Pfam" id="PF00884"/>
    </source>
</evidence>
<evidence type="ECO:0000256" key="2">
    <source>
        <dbReference type="ARBA" id="ARBA00022729"/>
    </source>
</evidence>
<dbReference type="PANTHER" id="PTHR43108">
    <property type="entry name" value="N-ACETYLGLUCOSAMINE-6-SULFATASE FAMILY MEMBER"/>
    <property type="match status" value="1"/>
</dbReference>
<evidence type="ECO:0000313" key="9">
    <source>
        <dbReference type="EMBL" id="CAG8383440.1"/>
    </source>
</evidence>
<evidence type="ECO:0000256" key="4">
    <source>
        <dbReference type="ARBA" id="ARBA00023180"/>
    </source>
</evidence>
<dbReference type="EC" id="3.1.6.1" evidence="5"/>
<dbReference type="Gene3D" id="3.40.720.10">
    <property type="entry name" value="Alkaline Phosphatase, subunit A"/>
    <property type="match status" value="1"/>
</dbReference>
<sequence>MMMTLFGIWQTLLIATTVLTTGVSAKRPNVVFILTDDQDLHMDSLSYMPNVKKHLIDQGTYYQKHYCTVALCCPSRVSLLTGKAAHNTNVTDVEPPYGGYRQFIDQDLNQNYLPVWLQKAGYNTYYTGKLMNFHHILNYNKPFAAGWTSSDFLLDPYTYSYLESVWQRDRSPPKSAAGQYSTDILAEKAYAYIEEGASSDAPFFVTLAPIAPHANVDVNINGSNVSHTSGDPIPADRHKSLFSDVVVPRTPNFNPDVPSGVSWVARLPQQNQTEVDYNDGFYRNRLRALQAVDEMVDGIFQKLESLGILEETYVVYSSDNGFHIGHHRLHPGKRCGFEEDINVPLIIRGPGVPQGATTDIVTTHTDLAPTFFDMLGIDLRDDFDGAPIPLTRTDIYDAVTTRHEHVNVEHWGTVNSEGVFGNSSAAGTKENPENTYKALRLVGKEHNLYYSVFCNNEHELYNLTADPYQMNNLMSSSSKSQDGYAASDLQKMVHRLDALLMVLKTCVANDCIDPWGVLHPQGDVKNLEDALNPKYDAFYAKSFETNSVSFTKCEAGQILSSEGSLEPSVYPGQVNWEDFS</sequence>
<dbReference type="PROSITE" id="PS00523">
    <property type="entry name" value="SULFATASE_1"/>
    <property type="match status" value="1"/>
</dbReference>
<comment type="catalytic activity">
    <reaction evidence="5">
        <text>an aryl sulfate + H2O = a phenol + sulfate + H(+)</text>
        <dbReference type="Rhea" id="RHEA:17261"/>
        <dbReference type="ChEBI" id="CHEBI:15377"/>
        <dbReference type="ChEBI" id="CHEBI:15378"/>
        <dbReference type="ChEBI" id="CHEBI:16189"/>
        <dbReference type="ChEBI" id="CHEBI:33853"/>
        <dbReference type="ChEBI" id="CHEBI:140317"/>
        <dbReference type="EC" id="3.1.6.1"/>
    </reaction>
</comment>
<dbReference type="GO" id="GO:0005539">
    <property type="term" value="F:glycosaminoglycan binding"/>
    <property type="evidence" value="ECO:0007669"/>
    <property type="project" value="TreeGrafter"/>
</dbReference>
<name>A0A9W4J9F1_9EURO</name>
<feature type="signal peptide" evidence="7">
    <location>
        <begin position="1"/>
        <end position="25"/>
    </location>
</feature>
<dbReference type="InterPro" id="IPR012083">
    <property type="entry name" value="Arylsulfatase"/>
</dbReference>
<dbReference type="Proteomes" id="UP001152646">
    <property type="component" value="Unassembled WGS sequence"/>
</dbReference>
<dbReference type="SUPFAM" id="SSF53649">
    <property type="entry name" value="Alkaline phosphatase-like"/>
    <property type="match status" value="1"/>
</dbReference>
<dbReference type="EMBL" id="CAJVPA010000189">
    <property type="protein sequence ID" value="CAG8383440.1"/>
    <property type="molecule type" value="Genomic_DNA"/>
</dbReference>
<keyword evidence="2 7" id="KW-0732">Signal</keyword>
<dbReference type="InterPro" id="IPR017850">
    <property type="entry name" value="Alkaline_phosphatase_core_sf"/>
</dbReference>
<dbReference type="PIRSF" id="PIRSF000972">
    <property type="entry name" value="Arylsulf_plant"/>
    <property type="match status" value="1"/>
</dbReference>
<reference evidence="9" key="1">
    <citation type="submission" date="2021-07" db="EMBL/GenBank/DDBJ databases">
        <authorList>
            <person name="Branca A.L. A."/>
        </authorList>
    </citation>
    <scope>NUCLEOTIDE SEQUENCE</scope>
</reference>
<dbReference type="GO" id="GO:0008449">
    <property type="term" value="F:N-acetylglucosamine-6-sulfatase activity"/>
    <property type="evidence" value="ECO:0007669"/>
    <property type="project" value="TreeGrafter"/>
</dbReference>
<dbReference type="PANTHER" id="PTHR43108:SF8">
    <property type="entry name" value="SD21168P"/>
    <property type="match status" value="1"/>
</dbReference>
<dbReference type="Pfam" id="PF00884">
    <property type="entry name" value="Sulfatase"/>
    <property type="match status" value="1"/>
</dbReference>